<organism evidence="1 2">
    <name type="scientific">Actinomadura harenae</name>
    <dbReference type="NCBI Taxonomy" id="2483351"/>
    <lineage>
        <taxon>Bacteria</taxon>
        <taxon>Bacillati</taxon>
        <taxon>Actinomycetota</taxon>
        <taxon>Actinomycetes</taxon>
        <taxon>Streptosporangiales</taxon>
        <taxon>Thermomonosporaceae</taxon>
        <taxon>Actinomadura</taxon>
    </lineage>
</organism>
<dbReference type="OrthoDB" id="4074704at2"/>
<comment type="caution">
    <text evidence="1">The sequence shown here is derived from an EMBL/GenBank/DDBJ whole genome shotgun (WGS) entry which is preliminary data.</text>
</comment>
<accession>A0A3M2LIA2</accession>
<reference evidence="1 2" key="1">
    <citation type="submission" date="2018-10" db="EMBL/GenBank/DDBJ databases">
        <title>Isolation from soil.</title>
        <authorList>
            <person name="Hu J."/>
        </authorList>
    </citation>
    <scope>NUCLEOTIDE SEQUENCE [LARGE SCALE GENOMIC DNA]</scope>
    <source>
        <strain evidence="1 2">NEAU-Ht49</strain>
    </source>
</reference>
<protein>
    <submittedName>
        <fullName evidence="1">XRE family transcriptional regulator</fullName>
    </submittedName>
</protein>
<gene>
    <name evidence="1" type="ORF">EBO15_36505</name>
</gene>
<sequence>MLVLPTPDGGSVRVRISRRDFSKLIAGGALSSVFPGVTPVDADRIPYALTHPTKIDTSTLAYFRRVLAEHYSADKSLGPRRLLGPVLAQINVLDDLRRQTTTDHVDGLLGVLAQYAEMAGWLHQDLGLLDEALAWSRRAADWALVGGDQQMVAYMLVRKANIACLTGDHHAVVLRAAAARKTRDIDPKLTALAAQQEARGHSLLGDHDTAAGLLAEARALLDRHTEVSHPGAPVYLEHYDTATLEEQSAVCLRLAGDIDGSAAILQAQIASLGPEVVRDRGHLTAKLAVTLTHGRSPDPAHAAELGLEAIQAVRQTGSARILRELGDLDQRLQARWADLPAARDIHAALVA</sequence>
<dbReference type="InterPro" id="IPR006311">
    <property type="entry name" value="TAT_signal"/>
</dbReference>
<dbReference type="AlphaFoldDB" id="A0A3M2LIA2"/>
<keyword evidence="2" id="KW-1185">Reference proteome</keyword>
<evidence type="ECO:0000313" key="1">
    <source>
        <dbReference type="EMBL" id="RMI37189.1"/>
    </source>
</evidence>
<dbReference type="PROSITE" id="PS51318">
    <property type="entry name" value="TAT"/>
    <property type="match status" value="1"/>
</dbReference>
<evidence type="ECO:0000313" key="2">
    <source>
        <dbReference type="Proteomes" id="UP000282674"/>
    </source>
</evidence>
<dbReference type="Proteomes" id="UP000282674">
    <property type="component" value="Unassembled WGS sequence"/>
</dbReference>
<dbReference type="EMBL" id="RFFG01000114">
    <property type="protein sequence ID" value="RMI37189.1"/>
    <property type="molecule type" value="Genomic_DNA"/>
</dbReference>
<name>A0A3M2LIA2_9ACTN</name>
<proteinExistence type="predicted"/>